<keyword evidence="7 8" id="KW-0472">Membrane</keyword>
<keyword evidence="4 8" id="KW-0812">Transmembrane</keyword>
<dbReference type="PANTHER" id="PTHR48090:SF3">
    <property type="entry name" value="UNDECAPRENYL-PHOSPHATE 4-DEOXY-4-FORMAMIDO-L-ARABINOSE TRANSFERASE"/>
    <property type="match status" value="1"/>
</dbReference>
<name>A0A923N845_9BACT</name>
<feature type="transmembrane region" description="Helical" evidence="8">
    <location>
        <begin position="238"/>
        <end position="259"/>
    </location>
</feature>
<keyword evidence="11" id="KW-1185">Reference proteome</keyword>
<dbReference type="EMBL" id="JACRVF010000005">
    <property type="protein sequence ID" value="MBC5994665.1"/>
    <property type="molecule type" value="Genomic_DNA"/>
</dbReference>
<dbReference type="CDD" id="cd04187">
    <property type="entry name" value="DPM1_like_bac"/>
    <property type="match status" value="1"/>
</dbReference>
<dbReference type="Gene3D" id="3.90.550.10">
    <property type="entry name" value="Spore Coat Polysaccharide Biosynthesis Protein SpsA, Chain A"/>
    <property type="match status" value="1"/>
</dbReference>
<dbReference type="InterPro" id="IPR050256">
    <property type="entry name" value="Glycosyltransferase_2"/>
</dbReference>
<dbReference type="SUPFAM" id="SSF53448">
    <property type="entry name" value="Nucleotide-diphospho-sugar transferases"/>
    <property type="match status" value="1"/>
</dbReference>
<evidence type="ECO:0000256" key="8">
    <source>
        <dbReference type="SAM" id="Phobius"/>
    </source>
</evidence>
<dbReference type="PANTHER" id="PTHR48090">
    <property type="entry name" value="UNDECAPRENYL-PHOSPHATE 4-DEOXY-4-FORMAMIDO-L-ARABINOSE TRANSFERASE-RELATED"/>
    <property type="match status" value="1"/>
</dbReference>
<dbReference type="GO" id="GO:0099621">
    <property type="term" value="F:undecaprenyl-phosphate 4-deoxy-4-formamido-L-arabinose transferase activity"/>
    <property type="evidence" value="ECO:0007669"/>
    <property type="project" value="TreeGrafter"/>
</dbReference>
<evidence type="ECO:0000256" key="5">
    <source>
        <dbReference type="ARBA" id="ARBA00022985"/>
    </source>
</evidence>
<evidence type="ECO:0000256" key="4">
    <source>
        <dbReference type="ARBA" id="ARBA00022692"/>
    </source>
</evidence>
<proteinExistence type="predicted"/>
<dbReference type="GO" id="GO:0009103">
    <property type="term" value="P:lipopolysaccharide biosynthetic process"/>
    <property type="evidence" value="ECO:0007669"/>
    <property type="project" value="UniProtKB-KW"/>
</dbReference>
<evidence type="ECO:0000256" key="2">
    <source>
        <dbReference type="ARBA" id="ARBA00022676"/>
    </source>
</evidence>
<protein>
    <submittedName>
        <fullName evidence="10">Glycosyltransferase family 2 protein</fullName>
    </submittedName>
</protein>
<keyword evidence="2" id="KW-0328">Glycosyltransferase</keyword>
<keyword evidence="5" id="KW-0448">Lipopolysaccharide biosynthesis</keyword>
<keyword evidence="3" id="KW-0808">Transferase</keyword>
<dbReference type="InterPro" id="IPR029044">
    <property type="entry name" value="Nucleotide-diphossugar_trans"/>
</dbReference>
<dbReference type="RefSeq" id="WP_187068673.1">
    <property type="nucleotide sequence ID" value="NZ_JACRVF010000005.1"/>
</dbReference>
<evidence type="ECO:0000313" key="11">
    <source>
        <dbReference type="Proteomes" id="UP000603640"/>
    </source>
</evidence>
<keyword evidence="1" id="KW-1003">Cell membrane</keyword>
<organism evidence="10 11">
    <name type="scientific">Pontibacter cellulosilyticus</name>
    <dbReference type="NCBI Taxonomy" id="1720253"/>
    <lineage>
        <taxon>Bacteria</taxon>
        <taxon>Pseudomonadati</taxon>
        <taxon>Bacteroidota</taxon>
        <taxon>Cytophagia</taxon>
        <taxon>Cytophagales</taxon>
        <taxon>Hymenobacteraceae</taxon>
        <taxon>Pontibacter</taxon>
    </lineage>
</organism>
<keyword evidence="6 8" id="KW-1133">Transmembrane helix</keyword>
<feature type="domain" description="Glycosyltransferase 2-like" evidence="9">
    <location>
        <begin position="8"/>
        <end position="167"/>
    </location>
</feature>
<evidence type="ECO:0000259" key="9">
    <source>
        <dbReference type="Pfam" id="PF00535"/>
    </source>
</evidence>
<comment type="caution">
    <text evidence="10">The sequence shown here is derived from an EMBL/GenBank/DDBJ whole genome shotgun (WGS) entry which is preliminary data.</text>
</comment>
<dbReference type="InterPro" id="IPR001173">
    <property type="entry name" value="Glyco_trans_2-like"/>
</dbReference>
<sequence>MQYPYDISVVIPLFNEEESLPELVRWIKRVMHAHEFSYEVILVDDGSTDHSWEVVNQLSEEDNAVKGISFNRNYGKSAALNEGFKRCSGEVVITMDADLQDSPEEIPSLYDMIKNQKYDLVSGWKKKRFDPLSKTIPTKLFNAATRKLSGIYLHDFNCGLKAYRQLVVKSIEVHGEMHRYIPVIAKWNGFTRIGEKVVQHQERKYGTTKFGLERFVYGFLDLLSITFVSRFKKRPMHFFGTLGTVMFVVGLGITVWLIMQKLLGLYTNGRVRDIVDQPLFFLALVAVILGVQLFLAGFLAEMISLASNKRNEYLIRGKVGALKK</sequence>
<gene>
    <name evidence="10" type="ORF">H8S84_17600</name>
</gene>
<feature type="transmembrane region" description="Helical" evidence="8">
    <location>
        <begin position="279"/>
        <end position="300"/>
    </location>
</feature>
<dbReference type="Proteomes" id="UP000603640">
    <property type="component" value="Unassembled WGS sequence"/>
</dbReference>
<dbReference type="AlphaFoldDB" id="A0A923N845"/>
<evidence type="ECO:0000256" key="6">
    <source>
        <dbReference type="ARBA" id="ARBA00022989"/>
    </source>
</evidence>
<evidence type="ECO:0000256" key="3">
    <source>
        <dbReference type="ARBA" id="ARBA00022679"/>
    </source>
</evidence>
<dbReference type="GO" id="GO:0005886">
    <property type="term" value="C:plasma membrane"/>
    <property type="evidence" value="ECO:0007669"/>
    <property type="project" value="TreeGrafter"/>
</dbReference>
<accession>A0A923N845</accession>
<dbReference type="Pfam" id="PF00535">
    <property type="entry name" value="Glycos_transf_2"/>
    <property type="match status" value="1"/>
</dbReference>
<reference evidence="10" key="1">
    <citation type="submission" date="2020-08" db="EMBL/GenBank/DDBJ databases">
        <title>Pontibacter sp. SD6 16S ribosomal RNA gene Genome sequencing and assembly.</title>
        <authorList>
            <person name="Kang M."/>
        </authorList>
    </citation>
    <scope>NUCLEOTIDE SEQUENCE</scope>
    <source>
        <strain evidence="10">SD6</strain>
    </source>
</reference>
<evidence type="ECO:0000313" key="10">
    <source>
        <dbReference type="EMBL" id="MBC5994665.1"/>
    </source>
</evidence>
<evidence type="ECO:0000256" key="7">
    <source>
        <dbReference type="ARBA" id="ARBA00023136"/>
    </source>
</evidence>
<evidence type="ECO:0000256" key="1">
    <source>
        <dbReference type="ARBA" id="ARBA00022475"/>
    </source>
</evidence>